<organism evidence="2 3">
    <name type="scientific">Phytoactinopolyspora mesophila</name>
    <dbReference type="NCBI Taxonomy" id="2650750"/>
    <lineage>
        <taxon>Bacteria</taxon>
        <taxon>Bacillati</taxon>
        <taxon>Actinomycetota</taxon>
        <taxon>Actinomycetes</taxon>
        <taxon>Jiangellales</taxon>
        <taxon>Jiangellaceae</taxon>
        <taxon>Phytoactinopolyspora</taxon>
    </lineage>
</organism>
<name>A0A7K3M805_9ACTN</name>
<keyword evidence="3" id="KW-1185">Reference proteome</keyword>
<evidence type="ECO:0000313" key="2">
    <source>
        <dbReference type="EMBL" id="NDL58528.1"/>
    </source>
</evidence>
<sequence length="265" mass="29089">MADRVPANALADWLLAHGRTSVDTDEAAQLLGVPRGQVRTRLYAVAQRHELVSAARGLWIPVPAQYRTWGAPPGVQFVDDLMRHLSREYYVGWLSAAEIHGAAHQRPQAFQVAVDGRVGNRTVGRTRFDFALRAGVANLPRVRHPVPTGFVRVATRELTVLDLCDELPRAAGLSNAATVLAELAEDDQLDVHELGRVSQVFPAATGRRAGWLLDLVAPHLDTDPLADALQNRSGTPSLLRPDRPARGAVDTRWHVRMNTEVEPDL</sequence>
<proteinExistence type="predicted"/>
<dbReference type="RefSeq" id="WP_162451229.1">
    <property type="nucleotide sequence ID" value="NZ_WLZY01000005.1"/>
</dbReference>
<dbReference type="AlphaFoldDB" id="A0A7K3M805"/>
<accession>A0A7K3M805</accession>
<dbReference type="InterPro" id="IPR018547">
    <property type="entry name" value="AbiEi_C"/>
</dbReference>
<dbReference type="Proteomes" id="UP000460435">
    <property type="component" value="Unassembled WGS sequence"/>
</dbReference>
<evidence type="ECO:0000259" key="1">
    <source>
        <dbReference type="Pfam" id="PF09407"/>
    </source>
</evidence>
<comment type="caution">
    <text evidence="2">The sequence shown here is derived from an EMBL/GenBank/DDBJ whole genome shotgun (WGS) entry which is preliminary data.</text>
</comment>
<gene>
    <name evidence="2" type="ORF">F7O44_15775</name>
</gene>
<reference evidence="2 3" key="1">
    <citation type="submission" date="2019-11" db="EMBL/GenBank/DDBJ databases">
        <authorList>
            <person name="Li X.-J."/>
            <person name="Feng X.-M."/>
        </authorList>
    </citation>
    <scope>NUCLEOTIDE SEQUENCE [LARGE SCALE GENOMIC DNA]</scope>
    <source>
        <strain evidence="2 3">XMNu-373</strain>
    </source>
</reference>
<protein>
    <recommendedName>
        <fullName evidence="1">AbiEi antitoxin C-terminal domain-containing protein</fullName>
    </recommendedName>
</protein>
<feature type="domain" description="AbiEi antitoxin C-terminal" evidence="1">
    <location>
        <begin position="75"/>
        <end position="215"/>
    </location>
</feature>
<dbReference type="EMBL" id="WLZY01000005">
    <property type="protein sequence ID" value="NDL58528.1"/>
    <property type="molecule type" value="Genomic_DNA"/>
</dbReference>
<dbReference type="Pfam" id="PF09407">
    <property type="entry name" value="AbiEi_1"/>
    <property type="match status" value="1"/>
</dbReference>
<evidence type="ECO:0000313" key="3">
    <source>
        <dbReference type="Proteomes" id="UP000460435"/>
    </source>
</evidence>